<dbReference type="STRING" id="1121927.GOHSU_46_00280"/>
<dbReference type="OrthoDB" id="3687980at2"/>
<dbReference type="PANTHER" id="PTHR30055:SF234">
    <property type="entry name" value="HTH-TYPE TRANSCRIPTIONAL REGULATOR BETI"/>
    <property type="match status" value="1"/>
</dbReference>
<dbReference type="InterPro" id="IPR036271">
    <property type="entry name" value="Tet_transcr_reg_TetR-rel_C_sf"/>
</dbReference>
<gene>
    <name evidence="5" type="ORF">GOHSU_46_00280</name>
</gene>
<dbReference type="Gene3D" id="1.10.357.10">
    <property type="entry name" value="Tetracycline Repressor, domain 2"/>
    <property type="match status" value="1"/>
</dbReference>
<dbReference type="eggNOG" id="COG1309">
    <property type="taxonomic scope" value="Bacteria"/>
</dbReference>
<sequence>MIAATPKATPTPKSIATRRRILATTQACLLDTAGAVEMQAIARQAEVVPSLVSHHFGSKSGLISAVVQEFFADLHREVLDVDLRELGDWYAREHARTVLGVDFYYEQPLTPIIYQLLERDSTVAGLEADRIAGVVAASARNIAAAQRAGELPAGVDPTLAGAGIFGALRLVIVTALTTDPSPSRADVVDQLWRMTVAAVHPDVHPDVPR</sequence>
<keyword evidence="6" id="KW-1185">Reference proteome</keyword>
<keyword evidence="3" id="KW-0804">Transcription</keyword>
<accession>L7LF50</accession>
<name>L7LF50_9ACTN</name>
<evidence type="ECO:0000313" key="6">
    <source>
        <dbReference type="Proteomes" id="UP000053405"/>
    </source>
</evidence>
<evidence type="ECO:0000313" key="5">
    <source>
        <dbReference type="EMBL" id="GAC58707.1"/>
    </source>
</evidence>
<evidence type="ECO:0000259" key="4">
    <source>
        <dbReference type="Pfam" id="PF00440"/>
    </source>
</evidence>
<reference evidence="5 6" key="1">
    <citation type="submission" date="2012-12" db="EMBL/GenBank/DDBJ databases">
        <title>Whole genome shotgun sequence of Gordonia hirsuta NBRC 16056.</title>
        <authorList>
            <person name="Isaki-Nakamura S."/>
            <person name="Hosoyama A."/>
            <person name="Tsuchikane K."/>
            <person name="Katsumata H."/>
            <person name="Baba S."/>
            <person name="Yamazaki S."/>
            <person name="Fujita N."/>
        </authorList>
    </citation>
    <scope>NUCLEOTIDE SEQUENCE [LARGE SCALE GENOMIC DNA]</scope>
    <source>
        <strain evidence="5 6">NBRC 16056</strain>
    </source>
</reference>
<dbReference type="GO" id="GO:0003700">
    <property type="term" value="F:DNA-binding transcription factor activity"/>
    <property type="evidence" value="ECO:0007669"/>
    <property type="project" value="TreeGrafter"/>
</dbReference>
<organism evidence="5 6">
    <name type="scientific">Gordonia hirsuta DSM 44140 = NBRC 16056</name>
    <dbReference type="NCBI Taxonomy" id="1121927"/>
    <lineage>
        <taxon>Bacteria</taxon>
        <taxon>Bacillati</taxon>
        <taxon>Actinomycetota</taxon>
        <taxon>Actinomycetes</taxon>
        <taxon>Mycobacteriales</taxon>
        <taxon>Gordoniaceae</taxon>
        <taxon>Gordonia</taxon>
    </lineage>
</organism>
<dbReference type="EMBL" id="BANT01000046">
    <property type="protein sequence ID" value="GAC58707.1"/>
    <property type="molecule type" value="Genomic_DNA"/>
</dbReference>
<dbReference type="AlphaFoldDB" id="L7LF50"/>
<keyword evidence="2" id="KW-0238">DNA-binding</keyword>
<proteinExistence type="predicted"/>
<evidence type="ECO:0000256" key="1">
    <source>
        <dbReference type="ARBA" id="ARBA00023015"/>
    </source>
</evidence>
<dbReference type="RefSeq" id="WP_005943345.1">
    <property type="nucleotide sequence ID" value="NZ_ATVK01000062.1"/>
</dbReference>
<dbReference type="SUPFAM" id="SSF46689">
    <property type="entry name" value="Homeodomain-like"/>
    <property type="match status" value="1"/>
</dbReference>
<evidence type="ECO:0000256" key="3">
    <source>
        <dbReference type="ARBA" id="ARBA00023163"/>
    </source>
</evidence>
<evidence type="ECO:0000256" key="2">
    <source>
        <dbReference type="ARBA" id="ARBA00023125"/>
    </source>
</evidence>
<dbReference type="PANTHER" id="PTHR30055">
    <property type="entry name" value="HTH-TYPE TRANSCRIPTIONAL REGULATOR RUTR"/>
    <property type="match status" value="1"/>
</dbReference>
<comment type="caution">
    <text evidence="5">The sequence shown here is derived from an EMBL/GenBank/DDBJ whole genome shotgun (WGS) entry which is preliminary data.</text>
</comment>
<dbReference type="InterPro" id="IPR001647">
    <property type="entry name" value="HTH_TetR"/>
</dbReference>
<keyword evidence="1" id="KW-0805">Transcription regulation</keyword>
<dbReference type="SUPFAM" id="SSF48498">
    <property type="entry name" value="Tetracyclin repressor-like, C-terminal domain"/>
    <property type="match status" value="1"/>
</dbReference>
<protein>
    <submittedName>
        <fullName evidence="5">Putative TetR family transcriptional regulator</fullName>
    </submittedName>
</protein>
<dbReference type="InterPro" id="IPR050109">
    <property type="entry name" value="HTH-type_TetR-like_transc_reg"/>
</dbReference>
<dbReference type="Pfam" id="PF00440">
    <property type="entry name" value="TetR_N"/>
    <property type="match status" value="1"/>
</dbReference>
<dbReference type="InterPro" id="IPR009057">
    <property type="entry name" value="Homeodomain-like_sf"/>
</dbReference>
<dbReference type="GO" id="GO:0000976">
    <property type="term" value="F:transcription cis-regulatory region binding"/>
    <property type="evidence" value="ECO:0007669"/>
    <property type="project" value="TreeGrafter"/>
</dbReference>
<dbReference type="Proteomes" id="UP000053405">
    <property type="component" value="Unassembled WGS sequence"/>
</dbReference>
<feature type="domain" description="HTH tetR-type" evidence="4">
    <location>
        <begin position="35"/>
        <end position="66"/>
    </location>
</feature>